<reference evidence="1" key="1">
    <citation type="journal article" date="2015" name="Nature">
        <title>Complex archaea that bridge the gap between prokaryotes and eukaryotes.</title>
        <authorList>
            <person name="Spang A."/>
            <person name="Saw J.H."/>
            <person name="Jorgensen S.L."/>
            <person name="Zaremba-Niedzwiedzka K."/>
            <person name="Martijn J."/>
            <person name="Lind A.E."/>
            <person name="van Eijk R."/>
            <person name="Schleper C."/>
            <person name="Guy L."/>
            <person name="Ettema T.J."/>
        </authorList>
    </citation>
    <scope>NUCLEOTIDE SEQUENCE</scope>
</reference>
<protein>
    <submittedName>
        <fullName evidence="1">Uncharacterized protein</fullName>
    </submittedName>
</protein>
<dbReference type="AlphaFoldDB" id="A0A0F9N8H3"/>
<evidence type="ECO:0000313" key="1">
    <source>
        <dbReference type="EMBL" id="KKM85095.1"/>
    </source>
</evidence>
<name>A0A0F9N8H3_9ZZZZ</name>
<comment type="caution">
    <text evidence="1">The sequence shown here is derived from an EMBL/GenBank/DDBJ whole genome shotgun (WGS) entry which is preliminary data.</text>
</comment>
<accession>A0A0F9N8H3</accession>
<dbReference type="EMBL" id="LAZR01007464">
    <property type="protein sequence ID" value="KKM85095.1"/>
    <property type="molecule type" value="Genomic_DNA"/>
</dbReference>
<proteinExistence type="predicted"/>
<sequence>MSYFEDFLNEEIEISPDNQDKKIIPGIYMKSEVQKKSALTKKKNSVKIPNGYFLMKIPENLHDLTMGKLRTLHADIFGKEPPHDKEHTKIWIANKIKGILSE</sequence>
<gene>
    <name evidence="1" type="ORF">LCGC14_1292520</name>
</gene>
<organism evidence="1">
    <name type="scientific">marine sediment metagenome</name>
    <dbReference type="NCBI Taxonomy" id="412755"/>
    <lineage>
        <taxon>unclassified sequences</taxon>
        <taxon>metagenomes</taxon>
        <taxon>ecological metagenomes</taxon>
    </lineage>
</organism>